<dbReference type="AlphaFoldDB" id="A0AA35ZT97"/>
<evidence type="ECO:0000313" key="2">
    <source>
        <dbReference type="Proteomes" id="UP001177003"/>
    </source>
</evidence>
<reference evidence="1" key="1">
    <citation type="submission" date="2023-04" db="EMBL/GenBank/DDBJ databases">
        <authorList>
            <person name="Vijverberg K."/>
            <person name="Xiong W."/>
            <person name="Schranz E."/>
        </authorList>
    </citation>
    <scope>NUCLEOTIDE SEQUENCE</scope>
</reference>
<accession>A0AA35ZT97</accession>
<sequence length="323" mass="36354">MDHCGGVPTAEEFQFLQDHFGFLLKHGVMILEKGVSIYDRPPGRTGKGNGFGLTRTTWGHGYCRKLYFPKSLPKFFGENMVLGRRLGSVTNRGENWEDFNLVANSMSATWRARRKTAYMFAVRRTSFLWRWPCVVAIKYECRMEGSQEDSVDVYCAEVKISLEIAMRGHYQGKICHWDIDLIEVLPPPVSKRCMRELVGLLLLEGRNAGRSNAPTGKRRSLCLVASSDEETESDEAGLHPCKAHRTVSVARLLGGIWDIIGSQFVVPKLREVVVPSSPRDSLQREKPSMINKAGTLSHSPYFEAYASSWAINRDSLMSEDTTA</sequence>
<dbReference type="EMBL" id="OX465084">
    <property type="protein sequence ID" value="CAI9298478.1"/>
    <property type="molecule type" value="Genomic_DNA"/>
</dbReference>
<organism evidence="1 2">
    <name type="scientific">Lactuca saligna</name>
    <name type="common">Willowleaf lettuce</name>
    <dbReference type="NCBI Taxonomy" id="75948"/>
    <lineage>
        <taxon>Eukaryota</taxon>
        <taxon>Viridiplantae</taxon>
        <taxon>Streptophyta</taxon>
        <taxon>Embryophyta</taxon>
        <taxon>Tracheophyta</taxon>
        <taxon>Spermatophyta</taxon>
        <taxon>Magnoliopsida</taxon>
        <taxon>eudicotyledons</taxon>
        <taxon>Gunneridae</taxon>
        <taxon>Pentapetalae</taxon>
        <taxon>asterids</taxon>
        <taxon>campanulids</taxon>
        <taxon>Asterales</taxon>
        <taxon>Asteraceae</taxon>
        <taxon>Cichorioideae</taxon>
        <taxon>Cichorieae</taxon>
        <taxon>Lactucinae</taxon>
        <taxon>Lactuca</taxon>
    </lineage>
</organism>
<name>A0AA35ZT97_LACSI</name>
<protein>
    <submittedName>
        <fullName evidence="1">Uncharacterized protein</fullName>
    </submittedName>
</protein>
<evidence type="ECO:0000313" key="1">
    <source>
        <dbReference type="EMBL" id="CAI9298478.1"/>
    </source>
</evidence>
<proteinExistence type="predicted"/>
<gene>
    <name evidence="1" type="ORF">LSALG_LOCUS37240</name>
</gene>
<keyword evidence="2" id="KW-1185">Reference proteome</keyword>
<dbReference type="Proteomes" id="UP001177003">
    <property type="component" value="Chromosome 8"/>
</dbReference>